<dbReference type="Gene3D" id="3.40.50.150">
    <property type="entry name" value="Vaccinia Virus protein VP39"/>
    <property type="match status" value="1"/>
</dbReference>
<protein>
    <recommendedName>
        <fullName evidence="5">Class I SAM-dependent methyltransferase</fullName>
    </recommendedName>
</protein>
<dbReference type="PANTHER" id="PTHR43861:SF6">
    <property type="entry name" value="METHYLTRANSFERASE TYPE 11"/>
    <property type="match status" value="1"/>
</dbReference>
<evidence type="ECO:0000313" key="3">
    <source>
        <dbReference type="Proteomes" id="UP000509383"/>
    </source>
</evidence>
<organism evidence="1 3">
    <name type="scientific">Pseudomonas tohonis</name>
    <dbReference type="NCBI Taxonomy" id="2725477"/>
    <lineage>
        <taxon>Bacteria</taxon>
        <taxon>Pseudomonadati</taxon>
        <taxon>Pseudomonadota</taxon>
        <taxon>Gammaproteobacteria</taxon>
        <taxon>Pseudomonadales</taxon>
        <taxon>Pseudomonadaceae</taxon>
        <taxon>Pseudomonas</taxon>
    </lineage>
</organism>
<dbReference type="EMBL" id="AP023189">
    <property type="protein sequence ID" value="BCG23485.1"/>
    <property type="molecule type" value="Genomic_DNA"/>
</dbReference>
<dbReference type="KEGG" id="ptw:TUM18999_16760"/>
<evidence type="ECO:0000313" key="4">
    <source>
        <dbReference type="Proteomes" id="UP001054892"/>
    </source>
</evidence>
<evidence type="ECO:0000313" key="2">
    <source>
        <dbReference type="EMBL" id="GJN51529.1"/>
    </source>
</evidence>
<accession>A0A6J4E2C0</accession>
<dbReference type="EMBL" id="BQKM01000002">
    <property type="protein sequence ID" value="GJN51529.1"/>
    <property type="molecule type" value="Genomic_DNA"/>
</dbReference>
<dbReference type="Proteomes" id="UP000509383">
    <property type="component" value="Chromosome"/>
</dbReference>
<proteinExistence type="predicted"/>
<dbReference type="Proteomes" id="UP001054892">
    <property type="component" value="Unassembled WGS sequence"/>
</dbReference>
<dbReference type="PANTHER" id="PTHR43861">
    <property type="entry name" value="TRANS-ACONITATE 2-METHYLTRANSFERASE-RELATED"/>
    <property type="match status" value="1"/>
</dbReference>
<name>A0A6J4E2C0_9PSED</name>
<evidence type="ECO:0000313" key="1">
    <source>
        <dbReference type="EMBL" id="BCG23485.1"/>
    </source>
</evidence>
<dbReference type="InterPro" id="IPR029063">
    <property type="entry name" value="SAM-dependent_MTases_sf"/>
</dbReference>
<dbReference type="CDD" id="cd02440">
    <property type="entry name" value="AdoMet_MTases"/>
    <property type="match status" value="1"/>
</dbReference>
<reference evidence="1 3" key="1">
    <citation type="submission" date="2020-05" db="EMBL/GenBank/DDBJ databases">
        <title>Characterization of novel class B3 metallo-beta-lactamase from novel Pseudomonas species.</title>
        <authorList>
            <person name="Yamada K."/>
            <person name="Aoki K."/>
            <person name="Ishii Y."/>
        </authorList>
    </citation>
    <scope>NUCLEOTIDE SEQUENCE [LARGE SCALE GENOMIC DNA]</scope>
    <source>
        <strain evidence="1 3">TUM18999</strain>
        <strain evidence="2 4">TUM20286</strain>
    </source>
</reference>
<dbReference type="RefSeq" id="WP_173177131.1">
    <property type="nucleotide sequence ID" value="NZ_AP023189.1"/>
</dbReference>
<evidence type="ECO:0008006" key="5">
    <source>
        <dbReference type="Google" id="ProtNLM"/>
    </source>
</evidence>
<dbReference type="SUPFAM" id="SSF53335">
    <property type="entry name" value="S-adenosyl-L-methionine-dependent methyltransferases"/>
    <property type="match status" value="1"/>
</dbReference>
<gene>
    <name evidence="1" type="ORF">TUM18999_16760</name>
    <name evidence="2" type="ORF">TUM20286_12810</name>
</gene>
<dbReference type="AlphaFoldDB" id="A0A6J4E2C0"/>
<keyword evidence="4" id="KW-1185">Reference proteome</keyword>
<dbReference type="Pfam" id="PF13489">
    <property type="entry name" value="Methyltransf_23"/>
    <property type="match status" value="1"/>
</dbReference>
<sequence>MLAEMTAGDNSDYYSHIRGEIAQLLPADIGRVLEIGCGRGDTLAWLKSLGNTQSTYGIELFVDSADAARSKVDHVLCGDFETLPLPESFSGFDVILCLDVLEHFVDPWKALARIGNLLAPGGSIITSIPNVRYFRVVLPLLLQGRWQYESSGILDRTHLRFFTRQTAIELMTSSGLTLEAVSSTGLEKGRKTRYLNWATLGLCRPLFEYQYLIKVRSAGAEA</sequence>